<organism evidence="2">
    <name type="scientific">Trepomonas sp. PC1</name>
    <dbReference type="NCBI Taxonomy" id="1076344"/>
    <lineage>
        <taxon>Eukaryota</taxon>
        <taxon>Metamonada</taxon>
        <taxon>Diplomonadida</taxon>
        <taxon>Hexamitidae</taxon>
        <taxon>Hexamitinae</taxon>
        <taxon>Trepomonas</taxon>
    </lineage>
</organism>
<feature type="domain" description="PH" evidence="1">
    <location>
        <begin position="13"/>
        <end position="117"/>
    </location>
</feature>
<reference evidence="2" key="1">
    <citation type="submission" date="2015-07" db="EMBL/GenBank/DDBJ databases">
        <title>Adaptation to a free-living lifestyle via gene acquisitions in the diplomonad Trepomonas sp. PC1.</title>
        <authorList>
            <person name="Xu F."/>
            <person name="Jerlstrom-Hultqvist J."/>
            <person name="Kolisko M."/>
            <person name="Simpson A.G.B."/>
            <person name="Roger A.J."/>
            <person name="Svard S.G."/>
            <person name="Andersson J.O."/>
        </authorList>
    </citation>
    <scope>NUCLEOTIDE SEQUENCE</scope>
    <source>
        <strain evidence="2">PC1</strain>
    </source>
</reference>
<dbReference type="InterPro" id="IPR011993">
    <property type="entry name" value="PH-like_dom_sf"/>
</dbReference>
<dbReference type="Pfam" id="PF00169">
    <property type="entry name" value="PH"/>
    <property type="match status" value="1"/>
</dbReference>
<accession>A0A146K412</accession>
<dbReference type="AlphaFoldDB" id="A0A146K412"/>
<evidence type="ECO:0000259" key="1">
    <source>
        <dbReference type="PROSITE" id="PS50003"/>
    </source>
</evidence>
<dbReference type="SUPFAM" id="SSF50729">
    <property type="entry name" value="PH domain-like"/>
    <property type="match status" value="1"/>
</dbReference>
<dbReference type="SMART" id="SM00233">
    <property type="entry name" value="PH"/>
    <property type="match status" value="1"/>
</dbReference>
<gene>
    <name evidence="2" type="ORF">TPC1_20067</name>
</gene>
<dbReference type="EMBL" id="GDID01005972">
    <property type="protein sequence ID" value="JAP90634.1"/>
    <property type="molecule type" value="Transcribed_RNA"/>
</dbReference>
<dbReference type="PROSITE" id="PS50003">
    <property type="entry name" value="PH_DOMAIN"/>
    <property type="match status" value="1"/>
</dbReference>
<dbReference type="Gene3D" id="2.30.29.30">
    <property type="entry name" value="Pleckstrin-homology domain (PH domain)/Phosphotyrosine-binding domain (PTB)"/>
    <property type="match status" value="1"/>
</dbReference>
<protein>
    <submittedName>
        <fullName evidence="2">Pleckstrin homology domain-containing protein</fullName>
    </submittedName>
</protein>
<sequence>TIQCVQELHPVDKIDKMHVMQYKGRQKAFSKIQYLVVLKDAELYIFEKQSQPPKFQFPLDHCQAVAVSQDIIKVTNDIQNPDLVFKLTVKDGAEFLFLPETFEKQQEWVKTVLNYSENYKIYLKHKINIKSNDEQPCVRVMIMMESKNKICEEIAKTTLRHLARVTKVIIDEEGVGHIYGQFVSPIAVLDALECAGFKSSLLAIQPIIV</sequence>
<name>A0A146K412_9EUKA</name>
<proteinExistence type="predicted"/>
<evidence type="ECO:0000313" key="2">
    <source>
        <dbReference type="EMBL" id="JAP90634.1"/>
    </source>
</evidence>
<feature type="non-terminal residue" evidence="2">
    <location>
        <position position="1"/>
    </location>
</feature>
<dbReference type="InterPro" id="IPR001849">
    <property type="entry name" value="PH_domain"/>
</dbReference>